<accession>A0A699H508</accession>
<name>A0A699H508_TANCI</name>
<organism evidence="1">
    <name type="scientific">Tanacetum cinerariifolium</name>
    <name type="common">Dalmatian daisy</name>
    <name type="synonym">Chrysanthemum cinerariifolium</name>
    <dbReference type="NCBI Taxonomy" id="118510"/>
    <lineage>
        <taxon>Eukaryota</taxon>
        <taxon>Viridiplantae</taxon>
        <taxon>Streptophyta</taxon>
        <taxon>Embryophyta</taxon>
        <taxon>Tracheophyta</taxon>
        <taxon>Spermatophyta</taxon>
        <taxon>Magnoliopsida</taxon>
        <taxon>eudicotyledons</taxon>
        <taxon>Gunneridae</taxon>
        <taxon>Pentapetalae</taxon>
        <taxon>asterids</taxon>
        <taxon>campanulids</taxon>
        <taxon>Asterales</taxon>
        <taxon>Asteraceae</taxon>
        <taxon>Asteroideae</taxon>
        <taxon>Anthemideae</taxon>
        <taxon>Anthemidinae</taxon>
        <taxon>Tanacetum</taxon>
    </lineage>
</organism>
<reference evidence="1" key="1">
    <citation type="journal article" date="2019" name="Sci. Rep.">
        <title>Draft genome of Tanacetum cinerariifolium, the natural source of mosquito coil.</title>
        <authorList>
            <person name="Yamashiro T."/>
            <person name="Shiraishi A."/>
            <person name="Satake H."/>
            <person name="Nakayama K."/>
        </authorList>
    </citation>
    <scope>NUCLEOTIDE SEQUENCE</scope>
</reference>
<evidence type="ECO:0000313" key="1">
    <source>
        <dbReference type="EMBL" id="GEX41774.1"/>
    </source>
</evidence>
<dbReference type="EMBL" id="BKCJ010107132">
    <property type="protein sequence ID" value="GEX41774.1"/>
    <property type="molecule type" value="Genomic_DNA"/>
</dbReference>
<evidence type="ECO:0008006" key="2">
    <source>
        <dbReference type="Google" id="ProtNLM"/>
    </source>
</evidence>
<gene>
    <name evidence="1" type="ORF">Tci_313749</name>
</gene>
<comment type="caution">
    <text evidence="1">The sequence shown here is derived from an EMBL/GenBank/DDBJ whole genome shotgun (WGS) entry which is preliminary data.</text>
</comment>
<proteinExistence type="predicted"/>
<protein>
    <recommendedName>
        <fullName evidence="2">Reverse transcriptase domain-containing protein</fullName>
    </recommendedName>
</protein>
<sequence>MVSQTRSYSAVTNEIMKGLKGPFAQMIREEMENMGDEMRNAIVKANGGTVVRNQGDQRKNMVDNVPDDQKVYLISIHLFAIALMWHRQFLRLIGGDTMTRLVYRGAIMQRFGNSFEDPLTELKDCKYETSIEDYQMPMMFKPQTLETTYSLSKLQVATNGAIKKKYKAPLLSNPKFNNYPIGGNIINSPKPLVLPAPNANWRNKVVTPQVAPIGKRLSQKEIKEKGAKNLCFYCDQRYVHGHKCVTQVYLLEVFDDEKELEEQILLFADEETNELNQLLTEIPHFLYMQ</sequence>
<dbReference type="AlphaFoldDB" id="A0A699H508"/>